<dbReference type="PANTHER" id="PTHR23291">
    <property type="entry name" value="BAX INHIBITOR-RELATED"/>
    <property type="match status" value="1"/>
</dbReference>
<keyword evidence="8" id="KW-1185">Reference proteome</keyword>
<feature type="transmembrane region" description="Helical" evidence="6">
    <location>
        <begin position="207"/>
        <end position="227"/>
    </location>
</feature>
<protein>
    <recommendedName>
        <fullName evidence="9">BAX inhibitor (BI)-1/YccA family protein</fullName>
    </recommendedName>
</protein>
<comment type="subcellular location">
    <subcellularLocation>
        <location evidence="1">Membrane</location>
        <topology evidence="1">Multi-pass membrane protein</topology>
    </subcellularLocation>
</comment>
<dbReference type="OrthoDB" id="9793828at2"/>
<reference evidence="7 8" key="1">
    <citation type="submission" date="2016-02" db="EMBL/GenBank/DDBJ databases">
        <title>Anaerosporomusa subterraneum gen. nov., sp. nov., a spore-forming obligate anaerobe isolated from saprolite.</title>
        <authorList>
            <person name="Choi J.K."/>
            <person name="Shah M."/>
            <person name="Yee N."/>
        </authorList>
    </citation>
    <scope>NUCLEOTIDE SEQUENCE [LARGE SCALE GENOMIC DNA]</scope>
    <source>
        <strain evidence="7 8">RU4</strain>
    </source>
</reference>
<evidence type="ECO:0008006" key="9">
    <source>
        <dbReference type="Google" id="ProtNLM"/>
    </source>
</evidence>
<feature type="transmembrane region" description="Helical" evidence="6">
    <location>
        <begin position="145"/>
        <end position="163"/>
    </location>
</feature>
<dbReference type="GO" id="GO:0005886">
    <property type="term" value="C:plasma membrane"/>
    <property type="evidence" value="ECO:0007669"/>
    <property type="project" value="TreeGrafter"/>
</dbReference>
<evidence type="ECO:0000256" key="5">
    <source>
        <dbReference type="ARBA" id="ARBA00023136"/>
    </source>
</evidence>
<dbReference type="STRING" id="1794912.AXX12_06630"/>
<keyword evidence="5 6" id="KW-0472">Membrane</keyword>
<comment type="similarity">
    <text evidence="2 6">Belongs to the BI1 family.</text>
</comment>
<feature type="transmembrane region" description="Helical" evidence="6">
    <location>
        <begin position="87"/>
        <end position="109"/>
    </location>
</feature>
<dbReference type="AlphaFoldDB" id="A0A154BQ46"/>
<evidence type="ECO:0000313" key="7">
    <source>
        <dbReference type="EMBL" id="KYZ76114.1"/>
    </source>
</evidence>
<evidence type="ECO:0000256" key="3">
    <source>
        <dbReference type="ARBA" id="ARBA00022692"/>
    </source>
</evidence>
<dbReference type="Pfam" id="PF01027">
    <property type="entry name" value="Bax1-I"/>
    <property type="match status" value="1"/>
</dbReference>
<evidence type="ECO:0000256" key="2">
    <source>
        <dbReference type="ARBA" id="ARBA00010350"/>
    </source>
</evidence>
<accession>A0A154BQ46</accession>
<proteinExistence type="inferred from homology"/>
<name>A0A154BQ46_ANASB</name>
<organism evidence="7 8">
    <name type="scientific">Anaerosporomusa subterranea</name>
    <dbReference type="NCBI Taxonomy" id="1794912"/>
    <lineage>
        <taxon>Bacteria</taxon>
        <taxon>Bacillati</taxon>
        <taxon>Bacillota</taxon>
        <taxon>Negativicutes</taxon>
        <taxon>Acetonemataceae</taxon>
        <taxon>Anaerosporomusa</taxon>
    </lineage>
</organism>
<keyword evidence="4 6" id="KW-1133">Transmembrane helix</keyword>
<dbReference type="EMBL" id="LSGP01000017">
    <property type="protein sequence ID" value="KYZ76114.1"/>
    <property type="molecule type" value="Genomic_DNA"/>
</dbReference>
<keyword evidence="3 6" id="KW-0812">Transmembrane</keyword>
<evidence type="ECO:0000256" key="1">
    <source>
        <dbReference type="ARBA" id="ARBA00004141"/>
    </source>
</evidence>
<gene>
    <name evidence="7" type="ORF">AXX12_06630</name>
</gene>
<feature type="transmembrane region" description="Helical" evidence="6">
    <location>
        <begin position="49"/>
        <end position="75"/>
    </location>
</feature>
<dbReference type="CDD" id="cd10432">
    <property type="entry name" value="BI-1-like_bacterial"/>
    <property type="match status" value="1"/>
</dbReference>
<evidence type="ECO:0000313" key="8">
    <source>
        <dbReference type="Proteomes" id="UP000076268"/>
    </source>
</evidence>
<dbReference type="Proteomes" id="UP000076268">
    <property type="component" value="Unassembled WGS sequence"/>
</dbReference>
<dbReference type="InterPro" id="IPR006214">
    <property type="entry name" value="Bax_inhibitor_1-related"/>
</dbReference>
<feature type="transmembrane region" description="Helical" evidence="6">
    <location>
        <begin position="115"/>
        <end position="133"/>
    </location>
</feature>
<comment type="caution">
    <text evidence="7">The sequence shown here is derived from an EMBL/GenBank/DDBJ whole genome shotgun (WGS) entry which is preliminary data.</text>
</comment>
<sequence>MQNQPSPYDAGNSKAIALVQSFFMQVYGWMTSGLLATAILAYYTAHSPFLLSMIFGNKLVFYGLLLANLGIVFGLSRSIHSLSATAASFLFFVYSALNGLTLASIFLLYTHESVATVFFITAGTFGAMTTYGYVTKADLSKWGSILFMALIGLIIASLVNMFLQSPALMWVLTYAGVLVFVGLTAYDTQRLKAMAYNLDDEETVGKFAVLGALTLYLDFINLFLYLLRIFGKRR</sequence>
<feature type="transmembrane region" description="Helical" evidence="6">
    <location>
        <begin position="169"/>
        <end position="186"/>
    </location>
</feature>
<feature type="transmembrane region" description="Helical" evidence="6">
    <location>
        <begin position="21"/>
        <end position="43"/>
    </location>
</feature>
<dbReference type="PANTHER" id="PTHR23291:SF50">
    <property type="entry name" value="PROTEIN LIFEGUARD 4"/>
    <property type="match status" value="1"/>
</dbReference>
<dbReference type="RefSeq" id="WP_066240983.1">
    <property type="nucleotide sequence ID" value="NZ_LSGP01000017.1"/>
</dbReference>
<evidence type="ECO:0000256" key="6">
    <source>
        <dbReference type="RuleBase" id="RU004379"/>
    </source>
</evidence>
<evidence type="ECO:0000256" key="4">
    <source>
        <dbReference type="ARBA" id="ARBA00022989"/>
    </source>
</evidence>